<dbReference type="RefSeq" id="WP_301814333.1">
    <property type="nucleotide sequence ID" value="NZ_JAUJZH010000027.1"/>
</dbReference>
<proteinExistence type="predicted"/>
<sequence length="213" mass="23762">MNLLGVTSRFMTNLRARFQAPVDTTRPRGTRLIEAYSAKLQRRVRLFDHSSFAQWIRLEADPTVITFCERPVRIGPQRDARLVDFWMGALSGEEMLLLEPRPFEGVPSQLDDVAIRVIVPAELAAASVWISNWSCMLPVINATRNLVPRSLLGAVLDHVCGPISLGRLEHELSVGDPSLIRGAIFEQLRNGRIRAPSLHTKLLSLHAVLEPAS</sequence>
<accession>A0ABT8SBN2</accession>
<evidence type="ECO:0000313" key="2">
    <source>
        <dbReference type="Proteomes" id="UP001169027"/>
    </source>
</evidence>
<reference evidence="1" key="1">
    <citation type="submission" date="2023-06" db="EMBL/GenBank/DDBJ databases">
        <authorList>
            <person name="Jiang Y."/>
            <person name="Liu Q."/>
        </authorList>
    </citation>
    <scope>NUCLEOTIDE SEQUENCE</scope>
    <source>
        <strain evidence="1">CGMCC 1.12090</strain>
    </source>
</reference>
<name>A0ABT8SBN2_9BURK</name>
<dbReference type="EMBL" id="JAUKVY010000027">
    <property type="protein sequence ID" value="MDO1536324.1"/>
    <property type="molecule type" value="Genomic_DNA"/>
</dbReference>
<organism evidence="1 2">
    <name type="scientific">Variovorax ginsengisoli</name>
    <dbReference type="NCBI Taxonomy" id="363844"/>
    <lineage>
        <taxon>Bacteria</taxon>
        <taxon>Pseudomonadati</taxon>
        <taxon>Pseudomonadota</taxon>
        <taxon>Betaproteobacteria</taxon>
        <taxon>Burkholderiales</taxon>
        <taxon>Comamonadaceae</taxon>
        <taxon>Variovorax</taxon>
    </lineage>
</organism>
<comment type="caution">
    <text evidence="1">The sequence shown here is derived from an EMBL/GenBank/DDBJ whole genome shotgun (WGS) entry which is preliminary data.</text>
</comment>
<keyword evidence="2" id="KW-1185">Reference proteome</keyword>
<protein>
    <recommendedName>
        <fullName evidence="3">AraC family transcriptional regulator</fullName>
    </recommendedName>
</protein>
<evidence type="ECO:0008006" key="3">
    <source>
        <dbReference type="Google" id="ProtNLM"/>
    </source>
</evidence>
<evidence type="ECO:0000313" key="1">
    <source>
        <dbReference type="EMBL" id="MDO1536324.1"/>
    </source>
</evidence>
<dbReference type="Proteomes" id="UP001169027">
    <property type="component" value="Unassembled WGS sequence"/>
</dbReference>
<gene>
    <name evidence="1" type="ORF">Q2T77_28960</name>
</gene>